<protein>
    <submittedName>
        <fullName evidence="3">Uncharacterized protein</fullName>
    </submittedName>
</protein>
<evidence type="ECO:0000256" key="1">
    <source>
        <dbReference type="SAM" id="Coils"/>
    </source>
</evidence>
<reference evidence="3" key="1">
    <citation type="submission" date="2015-07" db="EMBL/GenBank/DDBJ databases">
        <title>Adaptation to a free-living lifestyle via gene acquisitions in the diplomonad Trepomonas sp. PC1.</title>
        <authorList>
            <person name="Xu F."/>
            <person name="Jerlstrom-Hultqvist J."/>
            <person name="Kolisko M."/>
            <person name="Simpson A.G.B."/>
            <person name="Roger A.J."/>
            <person name="Svard S.G."/>
            <person name="Andersson J.O."/>
        </authorList>
    </citation>
    <scope>NUCLEOTIDE SEQUENCE</scope>
    <source>
        <strain evidence="3">PC1</strain>
    </source>
</reference>
<feature type="non-terminal residue" evidence="3">
    <location>
        <position position="551"/>
    </location>
</feature>
<name>A0A146K2J8_9EUKA</name>
<accession>A0A146K2J8</accession>
<evidence type="ECO:0000313" key="3">
    <source>
        <dbReference type="EMBL" id="JAP89916.1"/>
    </source>
</evidence>
<sequence length="551" mass="62659">CVDDGFFESWENGRKNCVQHCPVTLYSLYGTNSFSDVHGYCYIQQGEYDKATITYPTDPDFGWCKQVGTYYDTIATTGYIDYQCTTHSNETCDEQNKYLRIYNNAGLKGVCQKDCDTSTYYIIEEFNLCQTFGTKFTVATPVSQNDCNFGFVFSSSSCITCQAVMATSALVHTGCTTLPCANSFQNLVQGVTFCLDKCFKIQLLYSNSTQCLQQTFDYSQVELSSQDCNVSQFYELYNNVGTTSIFTCIDECWNKRADVTRKCFPINHDWSNFNILKNYPIDIGKNTKIYRANFKYTQDDSQCGFGLVWNGVTCGLFQANYVTEGWDNNTLTFTIVPCVQSADKFVDQFGICRTINNFEKLKFLKFSAQTDGRLEISCADGSTFDYEQFDLFAKGTVTASVCLPRNNTFLNQDSMLDSVDYVTACPSGYYVNVSNVTVNQSTNYNQFSNQSFTNFTYPFRWCVPFKIGYNCTGYFDLVRDDIDGFNFQCQDRVEYSGIILGCCFTTFLSLLIISSVCYCRNKLEAELKAEKKAQEKKNKKAKKKAKDEDDD</sequence>
<dbReference type="EMBL" id="GDID01006690">
    <property type="protein sequence ID" value="JAP89916.1"/>
    <property type="molecule type" value="Transcribed_RNA"/>
</dbReference>
<proteinExistence type="predicted"/>
<dbReference type="AlphaFoldDB" id="A0A146K2J8"/>
<keyword evidence="2" id="KW-0472">Membrane</keyword>
<keyword evidence="2" id="KW-1133">Transmembrane helix</keyword>
<keyword evidence="1" id="KW-0175">Coiled coil</keyword>
<feature type="transmembrane region" description="Helical" evidence="2">
    <location>
        <begin position="495"/>
        <end position="518"/>
    </location>
</feature>
<gene>
    <name evidence="3" type="ORF">TPC1_30589</name>
</gene>
<feature type="non-terminal residue" evidence="3">
    <location>
        <position position="1"/>
    </location>
</feature>
<keyword evidence="2" id="KW-0812">Transmembrane</keyword>
<organism evidence="3">
    <name type="scientific">Trepomonas sp. PC1</name>
    <dbReference type="NCBI Taxonomy" id="1076344"/>
    <lineage>
        <taxon>Eukaryota</taxon>
        <taxon>Metamonada</taxon>
        <taxon>Diplomonadida</taxon>
        <taxon>Hexamitidae</taxon>
        <taxon>Hexamitinae</taxon>
        <taxon>Trepomonas</taxon>
    </lineage>
</organism>
<evidence type="ECO:0000256" key="2">
    <source>
        <dbReference type="SAM" id="Phobius"/>
    </source>
</evidence>
<feature type="coiled-coil region" evidence="1">
    <location>
        <begin position="520"/>
        <end position="551"/>
    </location>
</feature>